<dbReference type="PANTHER" id="PTHR31560:SF0">
    <property type="entry name" value="UPF0652 PROTEIN C22H10.08"/>
    <property type="match status" value="1"/>
</dbReference>
<evidence type="ECO:0000313" key="4">
    <source>
        <dbReference type="EMBL" id="KAK9821541.1"/>
    </source>
</evidence>
<feature type="coiled-coil region" evidence="1">
    <location>
        <begin position="82"/>
        <end position="109"/>
    </location>
</feature>
<dbReference type="InterPro" id="IPR057668">
    <property type="entry name" value="E2_Ub-conjug_enz_C"/>
</dbReference>
<name>A0AAW1QKC3_9CHLO</name>
<dbReference type="Pfam" id="PF09418">
    <property type="entry name" value="DUF2009"/>
    <property type="match status" value="1"/>
</dbReference>
<feature type="domain" description="Non-canonical E2 ubiquitin-conjugating enzyme C-terminal" evidence="3">
    <location>
        <begin position="246"/>
        <end position="701"/>
    </location>
</feature>
<organism evidence="4 5">
    <name type="scientific">Apatococcus lobatus</name>
    <dbReference type="NCBI Taxonomy" id="904363"/>
    <lineage>
        <taxon>Eukaryota</taxon>
        <taxon>Viridiplantae</taxon>
        <taxon>Chlorophyta</taxon>
        <taxon>core chlorophytes</taxon>
        <taxon>Trebouxiophyceae</taxon>
        <taxon>Chlorellales</taxon>
        <taxon>Chlorellaceae</taxon>
        <taxon>Apatococcus</taxon>
    </lineage>
</organism>
<dbReference type="InterPro" id="IPR018553">
    <property type="entry name" value="E2_Ub-conjug_enz"/>
</dbReference>
<evidence type="ECO:0000256" key="1">
    <source>
        <dbReference type="SAM" id="Coils"/>
    </source>
</evidence>
<evidence type="ECO:0000256" key="2">
    <source>
        <dbReference type="SAM" id="MobiDB-lite"/>
    </source>
</evidence>
<dbReference type="AlphaFoldDB" id="A0AAW1QKC3"/>
<feature type="region of interest" description="Disordered" evidence="2">
    <location>
        <begin position="162"/>
        <end position="237"/>
    </location>
</feature>
<dbReference type="PANTHER" id="PTHR31560">
    <property type="entry name" value="UPF0652 PROTEIN C16A11.03C-RELATED"/>
    <property type="match status" value="1"/>
</dbReference>
<evidence type="ECO:0000313" key="5">
    <source>
        <dbReference type="Proteomes" id="UP001438707"/>
    </source>
</evidence>
<proteinExistence type="predicted"/>
<dbReference type="EMBL" id="JALJOS010000037">
    <property type="protein sequence ID" value="KAK9821541.1"/>
    <property type="molecule type" value="Genomic_DNA"/>
</dbReference>
<evidence type="ECO:0000259" key="3">
    <source>
        <dbReference type="Pfam" id="PF09418"/>
    </source>
</evidence>
<dbReference type="Proteomes" id="UP001438707">
    <property type="component" value="Unassembled WGS sequence"/>
</dbReference>
<protein>
    <recommendedName>
        <fullName evidence="3">Non-canonical E2 ubiquitin-conjugating enzyme C-terminal domain-containing protein</fullName>
    </recommendedName>
</protein>
<comment type="caution">
    <text evidence="4">The sequence shown here is derived from an EMBL/GenBank/DDBJ whole genome shotgun (WGS) entry which is preliminary data.</text>
</comment>
<accession>A0AAW1QKC3</accession>
<reference evidence="4 5" key="1">
    <citation type="journal article" date="2024" name="Nat. Commun.">
        <title>Phylogenomics reveals the evolutionary origins of lichenization in chlorophyte algae.</title>
        <authorList>
            <person name="Puginier C."/>
            <person name="Libourel C."/>
            <person name="Otte J."/>
            <person name="Skaloud P."/>
            <person name="Haon M."/>
            <person name="Grisel S."/>
            <person name="Petersen M."/>
            <person name="Berrin J.G."/>
            <person name="Delaux P.M."/>
            <person name="Dal Grande F."/>
            <person name="Keller J."/>
        </authorList>
    </citation>
    <scope>NUCLEOTIDE SEQUENCE [LARGE SCALE GENOMIC DNA]</scope>
    <source>
        <strain evidence="4 5">SAG 2145</strain>
    </source>
</reference>
<gene>
    <name evidence="4" type="ORF">WJX74_009575</name>
</gene>
<keyword evidence="1" id="KW-0175">Coiled coil</keyword>
<keyword evidence="5" id="KW-1185">Reference proteome</keyword>
<sequence>MRKSRLGSLGSVTDFLQTLVSCGGETDQNMEPIQPSNNALAKVLDGEEQQTLLQAPAAQDLAPPDQDVATLANNQQEEREARMHAEGDAHDLRRRLEVAQEQLAEYAAQREVDSRTMLSQAESLAGLVEQGGGPDLVPYLTGLRQGLQDSAVEARNFAAQQRADVERTKRTSAQAGLMSPGGSEAGLKRMREAPTPAGLTNGSAHPAEQTAAMETSMEDDDERGLEEGTSASSCVNTSGPGSFEMRAKFIPLRLTLDERRLLRLLEAALSVSEYTDKVDVLAMRSKVQRVHLQIKDICAILSGLVVAQNYKKGQQLITDRSFKDNAPFFQECFELGRRYKVMNPDRMRSEYGKLVYMLMDSADTEIQDLLEFKCVRPLRTVHRLLEEGGGLAMLQDAHMSTATAEIVAGDRPRHEVQRDIKNKERARSQLARKYKNSRLSEDDILRCLYSISDNNSYLLFNRDPVDRMLEYLRSYFTPSSPDPEFSLAIQGGASGARLTHNHERQYNFVLQSLTLWREISHDMFQLWCTCDDDLLQEGNYYRLSNTGQGLNRVQQAPKVMRLMLNILGRCQRRIGNWVGSSVIHLGDHNVPNALMLIDKYTQVPRILNPVVLVLDALPRLTRDPQLRAYIDKTFGGVERCRRGILADFFKHAFDGSGADSFFDAGSCIDGRLTSAWNWGSKVEKKTYYPVFKLAGFTGFDGDFK</sequence>